<evidence type="ECO:0000313" key="11">
    <source>
        <dbReference type="Proteomes" id="UP001054820"/>
    </source>
</evidence>
<protein>
    <recommendedName>
        <fullName evidence="8">Molybdenum cofactor guanylyltransferase</fullName>
        <shortName evidence="8">MoCo guanylyltransferase</shortName>
        <ecNumber evidence="8">2.7.7.77</ecNumber>
    </recommendedName>
    <alternativeName>
        <fullName evidence="8">GTP:molybdopterin guanylyltransferase</fullName>
    </alternativeName>
    <alternativeName>
        <fullName evidence="8">Mo-MPT guanylyltransferase</fullName>
    </alternativeName>
    <alternativeName>
        <fullName evidence="8">Molybdopterin guanylyltransferase</fullName>
    </alternativeName>
    <alternativeName>
        <fullName evidence="8">Molybdopterin-guanine dinucleotide synthase</fullName>
        <shortName evidence="8">MGD synthase</shortName>
    </alternativeName>
</protein>
<dbReference type="SUPFAM" id="SSF53448">
    <property type="entry name" value="Nucleotide-diphospho-sugar transferases"/>
    <property type="match status" value="1"/>
</dbReference>
<evidence type="ECO:0000256" key="3">
    <source>
        <dbReference type="ARBA" id="ARBA00022723"/>
    </source>
</evidence>
<dbReference type="PANTHER" id="PTHR19136">
    <property type="entry name" value="MOLYBDENUM COFACTOR GUANYLYLTRANSFERASE"/>
    <property type="match status" value="1"/>
</dbReference>
<gene>
    <name evidence="8 10" type="primary">mobA</name>
    <name evidence="10" type="ORF">THMIRHAM_02630</name>
</gene>
<accession>A0ABM7MB10</accession>
<evidence type="ECO:0000256" key="6">
    <source>
        <dbReference type="ARBA" id="ARBA00023134"/>
    </source>
</evidence>
<keyword evidence="7 8" id="KW-0501">Molybdenum cofactor biosynthesis</keyword>
<evidence type="ECO:0000256" key="1">
    <source>
        <dbReference type="ARBA" id="ARBA00022490"/>
    </source>
</evidence>
<feature type="binding site" evidence="8">
    <location>
        <begin position="22"/>
        <end position="24"/>
    </location>
    <ligand>
        <name>GTP</name>
        <dbReference type="ChEBI" id="CHEBI:37565"/>
    </ligand>
</feature>
<comment type="subcellular location">
    <subcellularLocation>
        <location evidence="8">Cytoplasm</location>
    </subcellularLocation>
</comment>
<dbReference type="Proteomes" id="UP001054820">
    <property type="component" value="Chromosome"/>
</dbReference>
<dbReference type="EC" id="2.7.7.77" evidence="8"/>
<feature type="binding site" evidence="8">
    <location>
        <position position="111"/>
    </location>
    <ligand>
        <name>GTP</name>
        <dbReference type="ChEBI" id="CHEBI:37565"/>
    </ligand>
</feature>
<comment type="catalytic activity">
    <reaction evidence="8">
        <text>Mo-molybdopterin + GTP + H(+) = Mo-molybdopterin guanine dinucleotide + diphosphate</text>
        <dbReference type="Rhea" id="RHEA:34243"/>
        <dbReference type="ChEBI" id="CHEBI:15378"/>
        <dbReference type="ChEBI" id="CHEBI:33019"/>
        <dbReference type="ChEBI" id="CHEBI:37565"/>
        <dbReference type="ChEBI" id="CHEBI:71302"/>
        <dbReference type="ChEBI" id="CHEBI:71310"/>
        <dbReference type="EC" id="2.7.7.77"/>
    </reaction>
</comment>
<comment type="function">
    <text evidence="8">Transfers a GMP moiety from GTP to Mo-molybdopterin (Mo-MPT) cofactor (Moco or molybdenum cofactor) to form Mo-molybdopterin guanine dinucleotide (Mo-MGD) cofactor.</text>
</comment>
<comment type="cofactor">
    <cofactor evidence="8">
        <name>Mg(2+)</name>
        <dbReference type="ChEBI" id="CHEBI:18420"/>
    </cofactor>
</comment>
<evidence type="ECO:0000256" key="4">
    <source>
        <dbReference type="ARBA" id="ARBA00022741"/>
    </source>
</evidence>
<evidence type="ECO:0000256" key="5">
    <source>
        <dbReference type="ARBA" id="ARBA00022842"/>
    </source>
</evidence>
<keyword evidence="6 8" id="KW-0342">GTP-binding</keyword>
<dbReference type="InterPro" id="IPR025877">
    <property type="entry name" value="MobA-like_NTP_Trfase"/>
</dbReference>
<dbReference type="EMBL" id="AP024202">
    <property type="protein sequence ID" value="BCN92478.1"/>
    <property type="molecule type" value="Genomic_DNA"/>
</dbReference>
<dbReference type="CDD" id="cd02503">
    <property type="entry name" value="MobA"/>
    <property type="match status" value="1"/>
</dbReference>
<keyword evidence="4 8" id="KW-0547">Nucleotide-binding</keyword>
<proteinExistence type="inferred from homology"/>
<dbReference type="Gene3D" id="3.90.550.10">
    <property type="entry name" value="Spore Coat Polysaccharide Biosynthesis Protein SpsA, Chain A"/>
    <property type="match status" value="1"/>
</dbReference>
<keyword evidence="3 8" id="KW-0479">Metal-binding</keyword>
<evidence type="ECO:0000259" key="9">
    <source>
        <dbReference type="Pfam" id="PF12804"/>
    </source>
</evidence>
<keyword evidence="2 8" id="KW-0808">Transferase</keyword>
<feature type="domain" description="MobA-like NTP transferase" evidence="9">
    <location>
        <begin position="19"/>
        <end position="175"/>
    </location>
</feature>
<dbReference type="NCBIfam" id="TIGR02665">
    <property type="entry name" value="molyb_mobA"/>
    <property type="match status" value="1"/>
</dbReference>
<evidence type="ECO:0000313" key="10">
    <source>
        <dbReference type="EMBL" id="BCN92478.1"/>
    </source>
</evidence>
<feature type="binding site" evidence="8">
    <location>
        <position position="63"/>
    </location>
    <ligand>
        <name>GTP</name>
        <dbReference type="ChEBI" id="CHEBI:37565"/>
    </ligand>
</feature>
<dbReference type="PANTHER" id="PTHR19136:SF81">
    <property type="entry name" value="MOLYBDENUM COFACTOR GUANYLYLTRANSFERASE"/>
    <property type="match status" value="1"/>
</dbReference>
<feature type="binding site" evidence="8">
    <location>
        <position position="81"/>
    </location>
    <ligand>
        <name>GTP</name>
        <dbReference type="ChEBI" id="CHEBI:37565"/>
    </ligand>
</feature>
<evidence type="ECO:0000256" key="8">
    <source>
        <dbReference type="HAMAP-Rule" id="MF_00316"/>
    </source>
</evidence>
<dbReference type="Pfam" id="PF12804">
    <property type="entry name" value="NTP_transf_3"/>
    <property type="match status" value="1"/>
</dbReference>
<dbReference type="RefSeq" id="WP_237262178.1">
    <property type="nucleotide sequence ID" value="NZ_AP024202.1"/>
</dbReference>
<organism evidence="10 11">
    <name type="scientific">Thiomicrorhabdus immobilis</name>
    <dbReference type="NCBI Taxonomy" id="2791037"/>
    <lineage>
        <taxon>Bacteria</taxon>
        <taxon>Pseudomonadati</taxon>
        <taxon>Pseudomonadota</taxon>
        <taxon>Gammaproteobacteria</taxon>
        <taxon>Thiotrichales</taxon>
        <taxon>Piscirickettsiaceae</taxon>
        <taxon>Thiomicrorhabdus</taxon>
    </lineage>
</organism>
<comment type="subunit">
    <text evidence="8">Monomer.</text>
</comment>
<dbReference type="InterPro" id="IPR013482">
    <property type="entry name" value="Molybde_CF_guanTrfase"/>
</dbReference>
<feature type="binding site" evidence="8">
    <location>
        <position position="35"/>
    </location>
    <ligand>
        <name>GTP</name>
        <dbReference type="ChEBI" id="CHEBI:37565"/>
    </ligand>
</feature>
<evidence type="ECO:0000256" key="7">
    <source>
        <dbReference type="ARBA" id="ARBA00023150"/>
    </source>
</evidence>
<evidence type="ECO:0000256" key="2">
    <source>
        <dbReference type="ARBA" id="ARBA00022679"/>
    </source>
</evidence>
<sequence length="206" mass="23077">MTAKVFSENLSPTFSDISGVVIAGGRGSRVGYQQKALLTYKGEPILKPIMHSLTEQTVSVWVNANAELERYHGLTRQLFSDEYQGFLGPLAGMHAAWQYIETDWAVFVPCDNPNLPHDFVNRLLEAYQSQNNPLVVVDDGERIQPLYLLMHRSMQDSLSEAIAKNHLSVNRWVKENAHTTANFADCCPEAFQNMNTLASFAEAEIS</sequence>
<keyword evidence="11" id="KW-1185">Reference proteome</keyword>
<name>A0ABM7MB10_9GAMM</name>
<keyword evidence="1 8" id="KW-0963">Cytoplasm</keyword>
<reference evidence="10" key="1">
    <citation type="journal article" date="2022" name="Arch. Microbiol.">
        <title>Thiomicrorhabdus immobilis sp. nov., a mesophilic sulfur-oxidizing bacterium isolated from sediment of a brackish lake in northern Japan.</title>
        <authorList>
            <person name="Kojima H."/>
            <person name="Mochizuki J."/>
            <person name="Kanda M."/>
            <person name="Watanabe T."/>
            <person name="Fukui M."/>
        </authorList>
    </citation>
    <scope>NUCLEOTIDE SEQUENCE</scope>
    <source>
        <strain evidence="10">Am19</strain>
    </source>
</reference>
<keyword evidence="10" id="KW-0548">Nucleotidyltransferase</keyword>
<keyword evidence="5 8" id="KW-0460">Magnesium</keyword>
<comment type="similarity">
    <text evidence="8">Belongs to the MobA family.</text>
</comment>
<comment type="domain">
    <text evidence="8">The N-terminal domain determines nucleotide recognition and specific binding, while the C-terminal domain determines the specific binding to the target protein.</text>
</comment>
<dbReference type="GO" id="GO:0016779">
    <property type="term" value="F:nucleotidyltransferase activity"/>
    <property type="evidence" value="ECO:0007669"/>
    <property type="project" value="UniProtKB-KW"/>
</dbReference>
<dbReference type="InterPro" id="IPR029044">
    <property type="entry name" value="Nucleotide-diphossugar_trans"/>
</dbReference>
<feature type="binding site" evidence="8">
    <location>
        <position position="111"/>
    </location>
    <ligand>
        <name>Mg(2+)</name>
        <dbReference type="ChEBI" id="CHEBI:18420"/>
    </ligand>
</feature>
<dbReference type="HAMAP" id="MF_00316">
    <property type="entry name" value="MobA"/>
    <property type="match status" value="1"/>
</dbReference>